<organism evidence="1 2">
    <name type="scientific">Sporothrix epigloea</name>
    <dbReference type="NCBI Taxonomy" id="1892477"/>
    <lineage>
        <taxon>Eukaryota</taxon>
        <taxon>Fungi</taxon>
        <taxon>Dikarya</taxon>
        <taxon>Ascomycota</taxon>
        <taxon>Pezizomycotina</taxon>
        <taxon>Sordariomycetes</taxon>
        <taxon>Sordariomycetidae</taxon>
        <taxon>Ophiostomatales</taxon>
        <taxon>Ophiostomataceae</taxon>
        <taxon>Sporothrix</taxon>
    </lineage>
</organism>
<dbReference type="Proteomes" id="UP001642501">
    <property type="component" value="Unassembled WGS sequence"/>
</dbReference>
<proteinExistence type="predicted"/>
<reference evidence="1 2" key="1">
    <citation type="submission" date="2024-01" db="EMBL/GenBank/DDBJ databases">
        <authorList>
            <person name="Allen C."/>
            <person name="Tagirdzhanova G."/>
        </authorList>
    </citation>
    <scope>NUCLEOTIDE SEQUENCE [LARGE SCALE GENOMIC DNA]</scope>
    <source>
        <strain evidence="1 2">CBS 573.63</strain>
    </source>
</reference>
<evidence type="ECO:0000313" key="2">
    <source>
        <dbReference type="Proteomes" id="UP001642501"/>
    </source>
</evidence>
<protein>
    <submittedName>
        <fullName evidence="1">Uncharacterized protein</fullName>
    </submittedName>
</protein>
<evidence type="ECO:0000313" key="1">
    <source>
        <dbReference type="EMBL" id="CAK7268542.1"/>
    </source>
</evidence>
<keyword evidence="2" id="KW-1185">Reference proteome</keyword>
<sequence>MSSSPEPSKAKPAKPLPSRLHVNTFGEHFSVAAVRDSLDHLNDIDNVTESLRTIRQAKLPHPDRDASVFWDDLHGLIVSTETQAIFCTEDEVVDLLSGRAIRRLTIDYQILFQRAGFANAKQAHVFELLRDARSRQITAGHGARLRRDTALAAVLAMSTPNMRLWTSALQNLLQAQRACPSSPLQKGQIRDHLQLAVAIHYSHLAADPIWMTPDTESKPS</sequence>
<gene>
    <name evidence="1" type="ORF">SEPCBS57363_003150</name>
</gene>
<accession>A0ABP0DMM8</accession>
<comment type="caution">
    <text evidence="1">The sequence shown here is derived from an EMBL/GenBank/DDBJ whole genome shotgun (WGS) entry which is preliminary data.</text>
</comment>
<name>A0ABP0DMM8_9PEZI</name>
<dbReference type="EMBL" id="CAWUOM010000047">
    <property type="protein sequence ID" value="CAK7268542.1"/>
    <property type="molecule type" value="Genomic_DNA"/>
</dbReference>